<evidence type="ECO:0000313" key="2">
    <source>
        <dbReference type="EMBL" id="WWM65445.1"/>
    </source>
</evidence>
<dbReference type="RefSeq" id="WP_316858154.1">
    <property type="nucleotide sequence ID" value="NZ_CP145723.1"/>
</dbReference>
<dbReference type="Proteomes" id="UP001372714">
    <property type="component" value="Chromosome"/>
</dbReference>
<proteinExistence type="predicted"/>
<evidence type="ECO:0000256" key="1">
    <source>
        <dbReference type="SAM" id="MobiDB-lite"/>
    </source>
</evidence>
<accession>A0ABZ2FP58</accession>
<feature type="region of interest" description="Disordered" evidence="1">
    <location>
        <begin position="47"/>
        <end position="72"/>
    </location>
</feature>
<sequence length="72" mass="7932">MDMRSFEVSYTKGGKQDTFTVEQEFFSDEEAWGAVVGKLGIPLVDKHRGDPPSTNRSLAEGAGVSDVTWRPL</sequence>
<name>A0ABZ2FP58_9PSED</name>
<protein>
    <submittedName>
        <fullName evidence="2">Uncharacterized protein</fullName>
    </submittedName>
</protein>
<organism evidence="2 3">
    <name type="scientific">Pseudomonas benzopyrenica</name>
    <dbReference type="NCBI Taxonomy" id="2993566"/>
    <lineage>
        <taxon>Bacteria</taxon>
        <taxon>Pseudomonadati</taxon>
        <taxon>Pseudomonadota</taxon>
        <taxon>Gammaproteobacteria</taxon>
        <taxon>Pseudomonadales</taxon>
        <taxon>Pseudomonadaceae</taxon>
        <taxon>Pseudomonas</taxon>
    </lineage>
</organism>
<dbReference type="EMBL" id="CP145723">
    <property type="protein sequence ID" value="WWM65445.1"/>
    <property type="molecule type" value="Genomic_DNA"/>
</dbReference>
<evidence type="ECO:0000313" key="3">
    <source>
        <dbReference type="Proteomes" id="UP001372714"/>
    </source>
</evidence>
<reference evidence="2 3" key="1">
    <citation type="submission" date="2024-02" db="EMBL/GenBank/DDBJ databases">
        <title>The whole genome sequence of Pseudomonas benzopyrenica MLY92.</title>
        <authorList>
            <person name="Liu Y."/>
        </authorList>
    </citation>
    <scope>NUCLEOTIDE SEQUENCE [LARGE SCALE GENOMIC DNA]</scope>
    <source>
        <strain evidence="2 3">MLY92</strain>
    </source>
</reference>
<keyword evidence="3" id="KW-1185">Reference proteome</keyword>
<gene>
    <name evidence="2" type="ORF">V6W80_17200</name>
</gene>